<evidence type="ECO:0000313" key="3">
    <source>
        <dbReference type="Proteomes" id="UP000031631"/>
    </source>
</evidence>
<evidence type="ECO:0000313" key="2">
    <source>
        <dbReference type="EMBL" id="BAO45062.1"/>
    </source>
</evidence>
<dbReference type="KEGG" id="tbn:TBH_C2150"/>
<protein>
    <recommendedName>
        <fullName evidence="4">DUF4870 domain-containing protein</fullName>
    </recommendedName>
</protein>
<sequence length="136" mass="15217">MDQSQTQSQNAPYKGRAIAAESLYLLNLLFPIIPLAFLTVIYFRNRTTSSEYLRSHVLQPWIAALISTTLFILINLVAWLMGGYSSMDNLVSIHSLVALEAYTLLVILPFLVPGLFALTKAMSGLAWRYPLIGRLL</sequence>
<keyword evidence="3" id="KW-1185">Reference proteome</keyword>
<reference evidence="2 3" key="1">
    <citation type="journal article" date="2014" name="PLoS ONE">
        <title>Physiological and genomic features of a novel sulfur-oxidizing gammaproteobacterium belonging to a previously uncultivated symbiotic lineage isolated from a hydrothermal vent.</title>
        <authorList>
            <person name="Nunoura T."/>
            <person name="Takaki Y."/>
            <person name="Kazama H."/>
            <person name="Kakuta J."/>
            <person name="Shimamura S."/>
            <person name="Makita H."/>
            <person name="Hirai M."/>
            <person name="Miyazaki M."/>
            <person name="Takai K."/>
        </authorList>
    </citation>
    <scope>NUCLEOTIDE SEQUENCE [LARGE SCALE GENOMIC DNA]</scope>
    <source>
        <strain evidence="2 3">Hiromi1</strain>
    </source>
</reference>
<dbReference type="Proteomes" id="UP000031631">
    <property type="component" value="Chromosome"/>
</dbReference>
<dbReference type="RefSeq" id="WP_041068369.1">
    <property type="nucleotide sequence ID" value="NZ_AP012273.1"/>
</dbReference>
<feature type="transmembrane region" description="Helical" evidence="1">
    <location>
        <begin position="23"/>
        <end position="45"/>
    </location>
</feature>
<keyword evidence="1" id="KW-0812">Transmembrane</keyword>
<feature type="transmembrane region" description="Helical" evidence="1">
    <location>
        <begin position="57"/>
        <end position="81"/>
    </location>
</feature>
<accession>A0A7U6GK01</accession>
<name>A0A7U6GK01_9GAMM</name>
<dbReference type="EMBL" id="AP012273">
    <property type="protein sequence ID" value="BAO45062.1"/>
    <property type="molecule type" value="Genomic_DNA"/>
</dbReference>
<evidence type="ECO:0008006" key="4">
    <source>
        <dbReference type="Google" id="ProtNLM"/>
    </source>
</evidence>
<organism evidence="2 3">
    <name type="scientific">Thiolapillus brandeum</name>
    <dbReference type="NCBI Taxonomy" id="1076588"/>
    <lineage>
        <taxon>Bacteria</taxon>
        <taxon>Pseudomonadati</taxon>
        <taxon>Pseudomonadota</taxon>
        <taxon>Gammaproteobacteria</taxon>
        <taxon>Chromatiales</taxon>
        <taxon>Sedimenticolaceae</taxon>
        <taxon>Thiolapillus</taxon>
    </lineage>
</organism>
<dbReference type="AlphaFoldDB" id="A0A7U6GK01"/>
<feature type="transmembrane region" description="Helical" evidence="1">
    <location>
        <begin position="101"/>
        <end position="118"/>
    </location>
</feature>
<gene>
    <name evidence="2" type="ORF">TBH_C2150</name>
</gene>
<proteinExistence type="predicted"/>
<keyword evidence="1" id="KW-1133">Transmembrane helix</keyword>
<evidence type="ECO:0000256" key="1">
    <source>
        <dbReference type="SAM" id="Phobius"/>
    </source>
</evidence>
<keyword evidence="1" id="KW-0472">Membrane</keyword>